<accession>A0A8S3X7B2</accession>
<dbReference type="Proteomes" id="UP000691718">
    <property type="component" value="Unassembled WGS sequence"/>
</dbReference>
<dbReference type="OrthoDB" id="6493910at2759"/>
<evidence type="ECO:0000256" key="1">
    <source>
        <dbReference type="SAM" id="MobiDB-lite"/>
    </source>
</evidence>
<keyword evidence="3" id="KW-1185">Reference proteome</keyword>
<name>A0A8S3X7B2_PARAO</name>
<dbReference type="InterPro" id="IPR023262">
    <property type="entry name" value="AROS"/>
</dbReference>
<comment type="caution">
    <text evidence="2">The sequence shown here is derived from an EMBL/GenBank/DDBJ whole genome shotgun (WGS) entry which is preliminary data.</text>
</comment>
<protein>
    <submittedName>
        <fullName evidence="2">(apollo) hypothetical protein</fullName>
    </submittedName>
</protein>
<dbReference type="Pfam" id="PF15684">
    <property type="entry name" value="AROS"/>
    <property type="match status" value="1"/>
</dbReference>
<evidence type="ECO:0000313" key="2">
    <source>
        <dbReference type="EMBL" id="CAG5006832.1"/>
    </source>
</evidence>
<dbReference type="EMBL" id="CAJQZP010000984">
    <property type="protein sequence ID" value="CAG5006832.1"/>
    <property type="molecule type" value="Genomic_DNA"/>
</dbReference>
<dbReference type="AlphaFoldDB" id="A0A8S3X7B2"/>
<reference evidence="2" key="1">
    <citation type="submission" date="2021-04" db="EMBL/GenBank/DDBJ databases">
        <authorList>
            <person name="Tunstrom K."/>
        </authorList>
    </citation>
    <scope>NUCLEOTIDE SEQUENCE</scope>
</reference>
<gene>
    <name evidence="2" type="ORF">PAPOLLO_LOCUS14818</name>
</gene>
<sequence>MSSALVRQALAFIEGEESGRKKRQSKSSQLQGPKVQNYNHPYKRKSKKTVKVIHKSEEETAEENIRKLLALSESTANSSFAEKIVERAVKRKPLAEKIEIKTEEGKSILFPEESFKSFEKEYFCS</sequence>
<evidence type="ECO:0000313" key="3">
    <source>
        <dbReference type="Proteomes" id="UP000691718"/>
    </source>
</evidence>
<feature type="compositionally biased region" description="Polar residues" evidence="1">
    <location>
        <begin position="30"/>
        <end position="39"/>
    </location>
</feature>
<feature type="region of interest" description="Disordered" evidence="1">
    <location>
        <begin position="16"/>
        <end position="49"/>
    </location>
</feature>
<organism evidence="2 3">
    <name type="scientific">Parnassius apollo</name>
    <name type="common">Apollo butterfly</name>
    <name type="synonym">Papilio apollo</name>
    <dbReference type="NCBI Taxonomy" id="110799"/>
    <lineage>
        <taxon>Eukaryota</taxon>
        <taxon>Metazoa</taxon>
        <taxon>Ecdysozoa</taxon>
        <taxon>Arthropoda</taxon>
        <taxon>Hexapoda</taxon>
        <taxon>Insecta</taxon>
        <taxon>Pterygota</taxon>
        <taxon>Neoptera</taxon>
        <taxon>Endopterygota</taxon>
        <taxon>Lepidoptera</taxon>
        <taxon>Glossata</taxon>
        <taxon>Ditrysia</taxon>
        <taxon>Papilionoidea</taxon>
        <taxon>Papilionidae</taxon>
        <taxon>Parnassiinae</taxon>
        <taxon>Parnassini</taxon>
        <taxon>Parnassius</taxon>
        <taxon>Parnassius</taxon>
    </lineage>
</organism>
<proteinExistence type="predicted"/>